<gene>
    <name evidence="2" type="ORF">BLA29_010914</name>
</gene>
<feature type="compositionally biased region" description="Basic and acidic residues" evidence="1">
    <location>
        <begin position="68"/>
        <end position="78"/>
    </location>
</feature>
<dbReference type="AlphaFoldDB" id="A0A1Y3B212"/>
<dbReference type="Proteomes" id="UP000194236">
    <property type="component" value="Unassembled WGS sequence"/>
</dbReference>
<sequence>MNNKSKNLSTKTDLKSTRSPIATKTKTAIRMMTTSIPNTRSQRSSTRSTRTTSVISNDKNDNNTTNNRIRDSKTKDQPRSTTTVNEQTTIPIQPTRPKINKVLNAIDESVSINRHTQQLRRSSRINSLANQKDDNPIEQCEETSVVSPPLLLIDNNVDLSLDKKITGETSSPRMTSTSTT</sequence>
<feature type="compositionally biased region" description="Low complexity" evidence="1">
    <location>
        <begin position="39"/>
        <end position="53"/>
    </location>
</feature>
<feature type="compositionally biased region" description="Polar residues" evidence="1">
    <location>
        <begin position="1"/>
        <end position="38"/>
    </location>
</feature>
<evidence type="ECO:0000313" key="3">
    <source>
        <dbReference type="Proteomes" id="UP000194236"/>
    </source>
</evidence>
<keyword evidence="3" id="KW-1185">Reference proteome</keyword>
<protein>
    <submittedName>
        <fullName evidence="2">Uncharacterized protein</fullName>
    </submittedName>
</protein>
<evidence type="ECO:0000313" key="2">
    <source>
        <dbReference type="EMBL" id="OTF74862.1"/>
    </source>
</evidence>
<comment type="caution">
    <text evidence="2">The sequence shown here is derived from an EMBL/GenBank/DDBJ whole genome shotgun (WGS) entry which is preliminary data.</text>
</comment>
<accession>A0A1Y3B212</accession>
<feature type="region of interest" description="Disordered" evidence="1">
    <location>
        <begin position="1"/>
        <end position="89"/>
    </location>
</feature>
<evidence type="ECO:0000256" key="1">
    <source>
        <dbReference type="SAM" id="MobiDB-lite"/>
    </source>
</evidence>
<name>A0A1Y3B212_EURMA</name>
<proteinExistence type="predicted"/>
<reference evidence="2 3" key="1">
    <citation type="submission" date="2017-03" db="EMBL/GenBank/DDBJ databases">
        <title>Genome Survey of Euroglyphus maynei.</title>
        <authorList>
            <person name="Arlian L.G."/>
            <person name="Morgan M.S."/>
            <person name="Rider S.D."/>
        </authorList>
    </citation>
    <scope>NUCLEOTIDE SEQUENCE [LARGE SCALE GENOMIC DNA]</scope>
    <source>
        <strain evidence="2">Arlian Lab</strain>
        <tissue evidence="2">Whole body</tissue>
    </source>
</reference>
<feature type="compositionally biased region" description="Polar residues" evidence="1">
    <location>
        <begin position="79"/>
        <end position="89"/>
    </location>
</feature>
<organism evidence="2 3">
    <name type="scientific">Euroglyphus maynei</name>
    <name type="common">Mayne's house dust mite</name>
    <dbReference type="NCBI Taxonomy" id="6958"/>
    <lineage>
        <taxon>Eukaryota</taxon>
        <taxon>Metazoa</taxon>
        <taxon>Ecdysozoa</taxon>
        <taxon>Arthropoda</taxon>
        <taxon>Chelicerata</taxon>
        <taxon>Arachnida</taxon>
        <taxon>Acari</taxon>
        <taxon>Acariformes</taxon>
        <taxon>Sarcoptiformes</taxon>
        <taxon>Astigmata</taxon>
        <taxon>Psoroptidia</taxon>
        <taxon>Analgoidea</taxon>
        <taxon>Pyroglyphidae</taxon>
        <taxon>Pyroglyphinae</taxon>
        <taxon>Euroglyphus</taxon>
    </lineage>
</organism>
<dbReference type="EMBL" id="MUJZ01044900">
    <property type="protein sequence ID" value="OTF74862.1"/>
    <property type="molecule type" value="Genomic_DNA"/>
</dbReference>